<dbReference type="NCBIfam" id="TIGR00367">
    <property type="entry name" value="calcium/sodium antiporter"/>
    <property type="match status" value="1"/>
</dbReference>
<dbReference type="InterPro" id="IPR004481">
    <property type="entry name" value="K/Na/Ca-exchanger"/>
</dbReference>
<evidence type="ECO:0000259" key="6">
    <source>
        <dbReference type="Pfam" id="PF01699"/>
    </source>
</evidence>
<dbReference type="InterPro" id="IPR044880">
    <property type="entry name" value="NCX_ion-bd_dom_sf"/>
</dbReference>
<feature type="transmembrane region" description="Helical" evidence="5">
    <location>
        <begin position="181"/>
        <end position="199"/>
    </location>
</feature>
<dbReference type="Gene3D" id="1.20.1420.30">
    <property type="entry name" value="NCX, central ion-binding region"/>
    <property type="match status" value="2"/>
</dbReference>
<keyword evidence="2 5" id="KW-0812">Transmembrane</keyword>
<dbReference type="Pfam" id="PF01699">
    <property type="entry name" value="Na_Ca_ex"/>
    <property type="match status" value="2"/>
</dbReference>
<evidence type="ECO:0000313" key="7">
    <source>
        <dbReference type="EMBL" id="GGZ42265.1"/>
    </source>
</evidence>
<reference evidence="7" key="1">
    <citation type="journal article" date="2014" name="Int. J. Syst. Evol. Microbiol.">
        <title>Complete genome sequence of Corynebacterium casei LMG S-19264T (=DSM 44701T), isolated from a smear-ripened cheese.</title>
        <authorList>
            <consortium name="US DOE Joint Genome Institute (JGI-PGF)"/>
            <person name="Walter F."/>
            <person name="Albersmeier A."/>
            <person name="Kalinowski J."/>
            <person name="Ruckert C."/>
        </authorList>
    </citation>
    <scope>NUCLEOTIDE SEQUENCE</scope>
    <source>
        <strain evidence="7">KCTC 32296</strain>
    </source>
</reference>
<dbReference type="InterPro" id="IPR004837">
    <property type="entry name" value="NaCa_Exmemb"/>
</dbReference>
<dbReference type="GO" id="GO:0006874">
    <property type="term" value="P:intracellular calcium ion homeostasis"/>
    <property type="evidence" value="ECO:0007669"/>
    <property type="project" value="TreeGrafter"/>
</dbReference>
<dbReference type="AlphaFoldDB" id="A0A918QEY9"/>
<comment type="subcellular location">
    <subcellularLocation>
        <location evidence="1">Membrane</location>
        <topology evidence="1">Multi-pass membrane protein</topology>
    </subcellularLocation>
</comment>
<proteinExistence type="predicted"/>
<accession>A0A918QEY9</accession>
<dbReference type="EMBL" id="BMZB01000005">
    <property type="protein sequence ID" value="GGZ42265.1"/>
    <property type="molecule type" value="Genomic_DNA"/>
</dbReference>
<feature type="transmembrane region" description="Helical" evidence="5">
    <location>
        <begin position="144"/>
        <end position="161"/>
    </location>
</feature>
<comment type="caution">
    <text evidence="7">The sequence shown here is derived from an EMBL/GenBank/DDBJ whole genome shotgun (WGS) entry which is preliminary data.</text>
</comment>
<dbReference type="GO" id="GO:0008273">
    <property type="term" value="F:calcium, potassium:sodium antiporter activity"/>
    <property type="evidence" value="ECO:0007669"/>
    <property type="project" value="TreeGrafter"/>
</dbReference>
<evidence type="ECO:0000256" key="5">
    <source>
        <dbReference type="SAM" id="Phobius"/>
    </source>
</evidence>
<reference evidence="7" key="2">
    <citation type="submission" date="2020-09" db="EMBL/GenBank/DDBJ databases">
        <authorList>
            <person name="Sun Q."/>
            <person name="Kim S."/>
        </authorList>
    </citation>
    <scope>NUCLEOTIDE SEQUENCE</scope>
    <source>
        <strain evidence="7">KCTC 32296</strain>
    </source>
</reference>
<feature type="domain" description="Sodium/calcium exchanger membrane region" evidence="6">
    <location>
        <begin position="20"/>
        <end position="159"/>
    </location>
</feature>
<dbReference type="RefSeq" id="WP_189488322.1">
    <property type="nucleotide sequence ID" value="NZ_BMZB01000005.1"/>
</dbReference>
<dbReference type="GO" id="GO:0005886">
    <property type="term" value="C:plasma membrane"/>
    <property type="evidence" value="ECO:0007669"/>
    <property type="project" value="TreeGrafter"/>
</dbReference>
<evidence type="ECO:0000256" key="2">
    <source>
        <dbReference type="ARBA" id="ARBA00022692"/>
    </source>
</evidence>
<feature type="domain" description="Sodium/calcium exchanger membrane region" evidence="6">
    <location>
        <begin position="185"/>
        <end position="325"/>
    </location>
</feature>
<dbReference type="Proteomes" id="UP000662572">
    <property type="component" value="Unassembled WGS sequence"/>
</dbReference>
<feature type="transmembrane region" description="Helical" evidence="5">
    <location>
        <begin position="50"/>
        <end position="71"/>
    </location>
</feature>
<keyword evidence="3 5" id="KW-1133">Transmembrane helix</keyword>
<feature type="transmembrane region" description="Helical" evidence="5">
    <location>
        <begin position="83"/>
        <end position="108"/>
    </location>
</feature>
<keyword evidence="4 5" id="KW-0472">Membrane</keyword>
<feature type="transmembrane region" description="Helical" evidence="5">
    <location>
        <begin position="308"/>
        <end position="326"/>
    </location>
</feature>
<feature type="transmembrane region" description="Helical" evidence="5">
    <location>
        <begin position="254"/>
        <end position="276"/>
    </location>
</feature>
<feature type="transmembrane region" description="Helical" evidence="5">
    <location>
        <begin position="20"/>
        <end position="38"/>
    </location>
</feature>
<dbReference type="PANTHER" id="PTHR10846:SF8">
    <property type="entry name" value="INNER MEMBRANE PROTEIN YRBG"/>
    <property type="match status" value="1"/>
</dbReference>
<name>A0A918QEY9_9CAUL</name>
<dbReference type="PANTHER" id="PTHR10846">
    <property type="entry name" value="SODIUM/POTASSIUM/CALCIUM EXCHANGER"/>
    <property type="match status" value="1"/>
</dbReference>
<feature type="transmembrane region" description="Helical" evidence="5">
    <location>
        <begin position="219"/>
        <end position="242"/>
    </location>
</feature>
<feature type="transmembrane region" description="Helical" evidence="5">
    <location>
        <begin position="282"/>
        <end position="301"/>
    </location>
</feature>
<organism evidence="7 8">
    <name type="scientific">Asticcacaulis endophyticus</name>
    <dbReference type="NCBI Taxonomy" id="1395890"/>
    <lineage>
        <taxon>Bacteria</taxon>
        <taxon>Pseudomonadati</taxon>
        <taxon>Pseudomonadota</taxon>
        <taxon>Alphaproteobacteria</taxon>
        <taxon>Caulobacterales</taxon>
        <taxon>Caulobacteraceae</taxon>
        <taxon>Asticcacaulis</taxon>
    </lineage>
</organism>
<evidence type="ECO:0000256" key="1">
    <source>
        <dbReference type="ARBA" id="ARBA00004141"/>
    </source>
</evidence>
<evidence type="ECO:0000256" key="4">
    <source>
        <dbReference type="ARBA" id="ARBA00023136"/>
    </source>
</evidence>
<feature type="transmembrane region" description="Helical" evidence="5">
    <location>
        <begin position="120"/>
        <end position="138"/>
    </location>
</feature>
<evidence type="ECO:0000313" key="8">
    <source>
        <dbReference type="Proteomes" id="UP000662572"/>
    </source>
</evidence>
<keyword evidence="8" id="KW-1185">Reference proteome</keyword>
<protein>
    <submittedName>
        <fullName evidence="7">Sodium:calcium antiporter</fullName>
    </submittedName>
</protein>
<gene>
    <name evidence="7" type="ORF">GCM10011273_31320</name>
</gene>
<sequence length="327" mass="34035">MGGVGVIDQGLNWVSAHVDYLWVAAGLTFLFIGGEGLVRGATALARKLKLSNLIIGLTVVGFGTSMPELMVSLQAALKDTPDIVVGNVVGSNIANILLIMGMGALIYPMDSKSAGIQRDVAVMIVATIGLLVLAYRGGIDRLDAQIMLGCLIAYLVSVYVLERRNPEPEHAVHSSVTEMGIFMAMAWVSLGLLALVVGADSLVKGATNIARDFGISEAVIGLTLVAVGTSLPELAVTLIAALKRQSDIALGNLIGSNIFNILGILGITGLIAPIAIDARFTQVDIPIALGVAVTAGLCVYIFGKIGRLIALGFLAAYAGYMAFLLMI</sequence>
<dbReference type="GO" id="GO:0005262">
    <property type="term" value="F:calcium channel activity"/>
    <property type="evidence" value="ECO:0007669"/>
    <property type="project" value="TreeGrafter"/>
</dbReference>
<evidence type="ECO:0000256" key="3">
    <source>
        <dbReference type="ARBA" id="ARBA00022989"/>
    </source>
</evidence>